<evidence type="ECO:0000313" key="5">
    <source>
        <dbReference type="Proteomes" id="UP000181980"/>
    </source>
</evidence>
<dbReference type="PANTHER" id="PTHR12147:SF26">
    <property type="entry name" value="PEPTIDASE M28 DOMAIN-CONTAINING PROTEIN"/>
    <property type="match status" value="1"/>
</dbReference>
<dbReference type="GO" id="GO:0008235">
    <property type="term" value="F:metalloexopeptidase activity"/>
    <property type="evidence" value="ECO:0007669"/>
    <property type="project" value="InterPro"/>
</dbReference>
<dbReference type="InterPro" id="IPR007484">
    <property type="entry name" value="Peptidase_M28"/>
</dbReference>
<organism evidence="4 5">
    <name type="scientific">Jiangella alba</name>
    <dbReference type="NCBI Taxonomy" id="561176"/>
    <lineage>
        <taxon>Bacteria</taxon>
        <taxon>Bacillati</taxon>
        <taxon>Actinomycetota</taxon>
        <taxon>Actinomycetes</taxon>
        <taxon>Jiangellales</taxon>
        <taxon>Jiangellaceae</taxon>
        <taxon>Jiangella</taxon>
    </lineage>
</organism>
<dbReference type="Gene3D" id="3.50.30.30">
    <property type="match status" value="1"/>
</dbReference>
<evidence type="ECO:0000313" key="4">
    <source>
        <dbReference type="EMBL" id="SEF09627.1"/>
    </source>
</evidence>
<dbReference type="Gene3D" id="3.40.630.10">
    <property type="entry name" value="Zn peptidases"/>
    <property type="match status" value="1"/>
</dbReference>
<dbReference type="Pfam" id="PF04389">
    <property type="entry name" value="Peptidase_M28"/>
    <property type="match status" value="1"/>
</dbReference>
<feature type="chain" id="PRO_5010374337" evidence="1">
    <location>
        <begin position="26"/>
        <end position="511"/>
    </location>
</feature>
<reference evidence="5" key="1">
    <citation type="submission" date="2016-10" db="EMBL/GenBank/DDBJ databases">
        <authorList>
            <person name="Varghese N."/>
            <person name="Submissions S."/>
        </authorList>
    </citation>
    <scope>NUCLEOTIDE SEQUENCE [LARGE SCALE GENOMIC DNA]</scope>
    <source>
        <strain evidence="5">DSM 45237</strain>
    </source>
</reference>
<dbReference type="OrthoDB" id="345880at2"/>
<dbReference type="AlphaFoldDB" id="A0A1H5P9F1"/>
<dbReference type="GO" id="GO:0006508">
    <property type="term" value="P:proteolysis"/>
    <property type="evidence" value="ECO:0007669"/>
    <property type="project" value="InterPro"/>
</dbReference>
<protein>
    <submittedName>
        <fullName evidence="4">PA domain-containing protein</fullName>
    </submittedName>
</protein>
<feature type="domain" description="PA" evidence="2">
    <location>
        <begin position="131"/>
        <end position="234"/>
    </location>
</feature>
<dbReference type="Pfam" id="PF02225">
    <property type="entry name" value="PA"/>
    <property type="match status" value="1"/>
</dbReference>
<dbReference type="PANTHER" id="PTHR12147">
    <property type="entry name" value="METALLOPEPTIDASE M28 FAMILY MEMBER"/>
    <property type="match status" value="1"/>
</dbReference>
<dbReference type="STRING" id="561176.SAMN04488561_3826"/>
<dbReference type="RefSeq" id="WP_069114918.1">
    <property type="nucleotide sequence ID" value="NZ_FNUC01000004.1"/>
</dbReference>
<dbReference type="Proteomes" id="UP000181980">
    <property type="component" value="Unassembled WGS sequence"/>
</dbReference>
<dbReference type="SUPFAM" id="SSF52025">
    <property type="entry name" value="PA domain"/>
    <property type="match status" value="1"/>
</dbReference>
<dbReference type="SUPFAM" id="SSF53187">
    <property type="entry name" value="Zn-dependent exopeptidases"/>
    <property type="match status" value="1"/>
</dbReference>
<sequence>MRRNAACAVAATAAIVLVTAPLAGAAKPTDSTDLRDAVTAAGITEHLEAFQDIADANGGTRASGTPGYDASLAYVQDQLEAAGYDTTVQSFLFDTFEELAAPTFERVAPDPATYAEGDDFLTMEYSGSGDVTGTLVPTTDVLIPPPAQPGSSSGCEPADFVPASATEPQVALIQRGTCDFTVKAVNAQAAGYDAVVIFNEGQEGRTEAVAGTLGADTEATIPVLGASFAVGADLYARTQAGPVTVHVETSTLITHDVPTANLLATTGEGRGDRQVVVGAHLDSVSAGEGINDNGSGSAQNLEIALQLAELDVTPRNQIVFAWWGAEESGLIGSQFYVDSLTPRQLKNTAVNLNFDMVGSPNYVRFVYDGDASDTDSLGSTGSGVVEDVFTGYFAGQGLETEPTAFDGRSDYDAFISAGIPAGGLFTGAEGVKTAEEAAIYGGTAGVAYDPCYHQECDDIGNVSQQALDEMSDAAAHATLTFAMTTSAVEGTGKGNATGQSESLFLGSQLRR</sequence>
<accession>A0A1H5P9F1</accession>
<feature type="signal peptide" evidence="1">
    <location>
        <begin position="1"/>
        <end position="25"/>
    </location>
</feature>
<proteinExistence type="predicted"/>
<dbReference type="InterPro" id="IPR003137">
    <property type="entry name" value="PA_domain"/>
</dbReference>
<dbReference type="InterPro" id="IPR045175">
    <property type="entry name" value="M28_fam"/>
</dbReference>
<gene>
    <name evidence="4" type="ORF">SAMN04488561_3826</name>
</gene>
<evidence type="ECO:0000259" key="3">
    <source>
        <dbReference type="Pfam" id="PF04389"/>
    </source>
</evidence>
<evidence type="ECO:0000259" key="2">
    <source>
        <dbReference type="Pfam" id="PF02225"/>
    </source>
</evidence>
<dbReference type="EMBL" id="FNUC01000004">
    <property type="protein sequence ID" value="SEF09627.1"/>
    <property type="molecule type" value="Genomic_DNA"/>
</dbReference>
<keyword evidence="1" id="KW-0732">Signal</keyword>
<dbReference type="InterPro" id="IPR046450">
    <property type="entry name" value="PA_dom_sf"/>
</dbReference>
<feature type="domain" description="Peptidase M28" evidence="3">
    <location>
        <begin position="261"/>
        <end position="477"/>
    </location>
</feature>
<name>A0A1H5P9F1_9ACTN</name>
<keyword evidence="5" id="KW-1185">Reference proteome</keyword>
<evidence type="ECO:0000256" key="1">
    <source>
        <dbReference type="SAM" id="SignalP"/>
    </source>
</evidence>